<reference evidence="5 6" key="1">
    <citation type="submission" date="2019-03" db="EMBL/GenBank/DDBJ databases">
        <title>Genomic Encyclopedia of Type Strains, Phase IV (KMG-IV): sequencing the most valuable type-strain genomes for metagenomic binning, comparative biology and taxonomic classification.</title>
        <authorList>
            <person name="Goeker M."/>
        </authorList>
    </citation>
    <scope>NUCLEOTIDE SEQUENCE [LARGE SCALE GENOMIC DNA]</scope>
    <source>
        <strain evidence="5 6">DSM 28404</strain>
    </source>
</reference>
<dbReference type="PRINTS" id="PR00035">
    <property type="entry name" value="HTHGNTR"/>
</dbReference>
<evidence type="ECO:0000256" key="1">
    <source>
        <dbReference type="ARBA" id="ARBA00023015"/>
    </source>
</evidence>
<keyword evidence="2" id="KW-0238">DNA-binding</keyword>
<comment type="caution">
    <text evidence="5">The sequence shown here is derived from an EMBL/GenBank/DDBJ whole genome shotgun (WGS) entry which is preliminary data.</text>
</comment>
<dbReference type="NCBIfam" id="NF008571">
    <property type="entry name" value="PRK11523.1"/>
    <property type="match status" value="1"/>
</dbReference>
<keyword evidence="1" id="KW-0805">Transcription regulation</keyword>
<evidence type="ECO:0000259" key="4">
    <source>
        <dbReference type="PROSITE" id="PS50949"/>
    </source>
</evidence>
<dbReference type="InterPro" id="IPR000524">
    <property type="entry name" value="Tscrpt_reg_HTH_GntR"/>
</dbReference>
<name>A0A4R2T3H3_9PAST</name>
<dbReference type="OrthoDB" id="5450856at2"/>
<dbReference type="GO" id="GO:0003677">
    <property type="term" value="F:DNA binding"/>
    <property type="evidence" value="ECO:0007669"/>
    <property type="project" value="UniProtKB-KW"/>
</dbReference>
<dbReference type="InterPro" id="IPR036388">
    <property type="entry name" value="WH-like_DNA-bd_sf"/>
</dbReference>
<dbReference type="CDD" id="cd07377">
    <property type="entry name" value="WHTH_GntR"/>
    <property type="match status" value="1"/>
</dbReference>
<keyword evidence="6" id="KW-1185">Reference proteome</keyword>
<dbReference type="InterPro" id="IPR008920">
    <property type="entry name" value="TF_FadR/GntR_C"/>
</dbReference>
<dbReference type="Pfam" id="PF07729">
    <property type="entry name" value="FCD"/>
    <property type="match status" value="1"/>
</dbReference>
<dbReference type="PANTHER" id="PTHR43537">
    <property type="entry name" value="TRANSCRIPTIONAL REGULATOR, GNTR FAMILY"/>
    <property type="match status" value="1"/>
</dbReference>
<dbReference type="SMART" id="SM00345">
    <property type="entry name" value="HTH_GNTR"/>
    <property type="match status" value="1"/>
</dbReference>
<evidence type="ECO:0000313" key="6">
    <source>
        <dbReference type="Proteomes" id="UP000295763"/>
    </source>
</evidence>
<dbReference type="InterPro" id="IPR036390">
    <property type="entry name" value="WH_DNA-bd_sf"/>
</dbReference>
<dbReference type="EMBL" id="SLYB01000004">
    <property type="protein sequence ID" value="TCP96545.1"/>
    <property type="molecule type" value="Genomic_DNA"/>
</dbReference>
<dbReference type="SUPFAM" id="SSF48008">
    <property type="entry name" value="GntR ligand-binding domain-like"/>
    <property type="match status" value="1"/>
</dbReference>
<proteinExistence type="predicted"/>
<dbReference type="SMART" id="SM00895">
    <property type="entry name" value="FCD"/>
    <property type="match status" value="1"/>
</dbReference>
<evidence type="ECO:0000313" key="5">
    <source>
        <dbReference type="EMBL" id="TCP96545.1"/>
    </source>
</evidence>
<accession>A0A4R2T3H3</accession>
<dbReference type="RefSeq" id="WP_131975264.1">
    <property type="nucleotide sequence ID" value="NZ_SLYB01000004.1"/>
</dbReference>
<keyword evidence="3" id="KW-0804">Transcription</keyword>
<dbReference type="Pfam" id="PF00392">
    <property type="entry name" value="GntR"/>
    <property type="match status" value="1"/>
</dbReference>
<dbReference type="Gene3D" id="1.10.10.10">
    <property type="entry name" value="Winged helix-like DNA-binding domain superfamily/Winged helix DNA-binding domain"/>
    <property type="match status" value="1"/>
</dbReference>
<protein>
    <submittedName>
        <fullName evidence="5">GntR family transcriptional regulator</fullName>
    </submittedName>
</protein>
<dbReference type="AlphaFoldDB" id="A0A4R2T3H3"/>
<dbReference type="InterPro" id="IPR011711">
    <property type="entry name" value="GntR_C"/>
</dbReference>
<dbReference type="Proteomes" id="UP000295763">
    <property type="component" value="Unassembled WGS sequence"/>
</dbReference>
<gene>
    <name evidence="5" type="ORF">EDC44_10478</name>
</gene>
<dbReference type="Gene3D" id="1.20.120.530">
    <property type="entry name" value="GntR ligand-binding domain-like"/>
    <property type="match status" value="1"/>
</dbReference>
<dbReference type="GO" id="GO:0003700">
    <property type="term" value="F:DNA-binding transcription factor activity"/>
    <property type="evidence" value="ECO:0007669"/>
    <property type="project" value="InterPro"/>
</dbReference>
<feature type="domain" description="HTH gntR-type" evidence="4">
    <location>
        <begin position="7"/>
        <end position="75"/>
    </location>
</feature>
<dbReference type="PROSITE" id="PS50949">
    <property type="entry name" value="HTH_GNTR"/>
    <property type="match status" value="1"/>
</dbReference>
<sequence>MKWTDDQRLYQQLAQELKNKITSGFYKVGGKLPAERFISEEMNVSRTVVREAIIMLEVEGYVEVKKGSGIHVISDNPKRVVETQEKGLEFSKCGPFELLQARQLIESIVAEFAATQVTKEDIIDIMEIQKNARKEDRFRDSEWDFKFHTKIAQITRNSALITIVQEMWQQRVLNPYWRKLHEHIDARSIDSWCKEHDEILQALMNKDPHSAKLAMWQHLENTKQMLFNGANDDFEISIDRYMFSENPVIHLNDNLISITNNQTD</sequence>
<evidence type="ECO:0000256" key="3">
    <source>
        <dbReference type="ARBA" id="ARBA00023163"/>
    </source>
</evidence>
<dbReference type="PANTHER" id="PTHR43537:SF7">
    <property type="entry name" value="EXU REGULON TRANSCRIPTIONAL REGULATOR"/>
    <property type="match status" value="1"/>
</dbReference>
<organism evidence="5 6">
    <name type="scientific">Cricetibacter osteomyelitidis</name>
    <dbReference type="NCBI Taxonomy" id="1521931"/>
    <lineage>
        <taxon>Bacteria</taxon>
        <taxon>Pseudomonadati</taxon>
        <taxon>Pseudomonadota</taxon>
        <taxon>Gammaproteobacteria</taxon>
        <taxon>Pasteurellales</taxon>
        <taxon>Pasteurellaceae</taxon>
        <taxon>Cricetibacter</taxon>
    </lineage>
</organism>
<evidence type="ECO:0000256" key="2">
    <source>
        <dbReference type="ARBA" id="ARBA00023125"/>
    </source>
</evidence>
<dbReference type="SUPFAM" id="SSF46785">
    <property type="entry name" value="Winged helix' DNA-binding domain"/>
    <property type="match status" value="1"/>
</dbReference>